<reference evidence="8" key="1">
    <citation type="journal article" date="2014" name="Int. J. Syst. Evol. Microbiol.">
        <title>Complete genome sequence of Corynebacterium casei LMG S-19264T (=DSM 44701T), isolated from a smear-ripened cheese.</title>
        <authorList>
            <consortium name="US DOE Joint Genome Institute (JGI-PGF)"/>
            <person name="Walter F."/>
            <person name="Albersmeier A."/>
            <person name="Kalinowski J."/>
            <person name="Ruckert C."/>
        </authorList>
    </citation>
    <scope>NUCLEOTIDE SEQUENCE</scope>
    <source>
        <strain evidence="8">CGMCC 4.5737</strain>
    </source>
</reference>
<feature type="chain" id="PRO_5035281231" description="trypsin" evidence="6">
    <location>
        <begin position="31"/>
        <end position="248"/>
    </location>
</feature>
<feature type="signal peptide" evidence="6">
    <location>
        <begin position="1"/>
        <end position="30"/>
    </location>
</feature>
<keyword evidence="3" id="KW-1015">Disulfide bond</keyword>
<dbReference type="AlphaFoldDB" id="A0A8J3C7S5"/>
<keyword evidence="9" id="KW-1185">Reference proteome</keyword>
<dbReference type="InterPro" id="IPR050430">
    <property type="entry name" value="Peptidase_S1"/>
</dbReference>
<organism evidence="8 9">
    <name type="scientific">Longimycelium tulufanense</name>
    <dbReference type="NCBI Taxonomy" id="907463"/>
    <lineage>
        <taxon>Bacteria</taxon>
        <taxon>Bacillati</taxon>
        <taxon>Actinomycetota</taxon>
        <taxon>Actinomycetes</taxon>
        <taxon>Pseudonocardiales</taxon>
        <taxon>Pseudonocardiaceae</taxon>
        <taxon>Longimycelium</taxon>
    </lineage>
</organism>
<keyword evidence="6" id="KW-0732">Signal</keyword>
<evidence type="ECO:0000259" key="7">
    <source>
        <dbReference type="PROSITE" id="PS50240"/>
    </source>
</evidence>
<evidence type="ECO:0000256" key="5">
    <source>
        <dbReference type="ARBA" id="ARBA00038868"/>
    </source>
</evidence>
<name>A0A8J3C7S5_9PSEU</name>
<dbReference type="SMART" id="SM00020">
    <property type="entry name" value="Tryp_SPc"/>
    <property type="match status" value="1"/>
</dbReference>
<dbReference type="EC" id="3.4.21.4" evidence="5"/>
<evidence type="ECO:0000256" key="4">
    <source>
        <dbReference type="ARBA" id="ARBA00036320"/>
    </source>
</evidence>
<reference evidence="8" key="2">
    <citation type="submission" date="2020-09" db="EMBL/GenBank/DDBJ databases">
        <authorList>
            <person name="Sun Q."/>
            <person name="Zhou Y."/>
        </authorList>
    </citation>
    <scope>NUCLEOTIDE SEQUENCE</scope>
    <source>
        <strain evidence="8">CGMCC 4.5737</strain>
    </source>
</reference>
<dbReference type="PRINTS" id="PR00722">
    <property type="entry name" value="CHYMOTRYPSIN"/>
</dbReference>
<dbReference type="Gene3D" id="2.40.10.10">
    <property type="entry name" value="Trypsin-like serine proteases"/>
    <property type="match status" value="1"/>
</dbReference>
<evidence type="ECO:0000256" key="1">
    <source>
        <dbReference type="ARBA" id="ARBA00007664"/>
    </source>
</evidence>
<dbReference type="PANTHER" id="PTHR24276:SF97">
    <property type="entry name" value="GH13245P2-RELATED"/>
    <property type="match status" value="1"/>
</dbReference>
<keyword evidence="2" id="KW-0222">Digestion</keyword>
<dbReference type="Pfam" id="PF00089">
    <property type="entry name" value="Trypsin"/>
    <property type="match status" value="1"/>
</dbReference>
<protein>
    <recommendedName>
        <fullName evidence="5">trypsin</fullName>
        <ecNumber evidence="5">3.4.21.4</ecNumber>
    </recommendedName>
</protein>
<dbReference type="SUPFAM" id="SSF50494">
    <property type="entry name" value="Trypsin-like serine proteases"/>
    <property type="match status" value="1"/>
</dbReference>
<evidence type="ECO:0000256" key="2">
    <source>
        <dbReference type="ARBA" id="ARBA00022757"/>
    </source>
</evidence>
<dbReference type="InterPro" id="IPR001254">
    <property type="entry name" value="Trypsin_dom"/>
</dbReference>
<evidence type="ECO:0000256" key="6">
    <source>
        <dbReference type="SAM" id="SignalP"/>
    </source>
</evidence>
<dbReference type="InterPro" id="IPR009003">
    <property type="entry name" value="Peptidase_S1_PA"/>
</dbReference>
<comment type="caution">
    <text evidence="8">The sequence shown here is derived from an EMBL/GenBank/DDBJ whole genome shotgun (WGS) entry which is preliminary data.</text>
</comment>
<gene>
    <name evidence="8" type="ORF">GCM10012275_21620</name>
</gene>
<accession>A0A8J3C7S5</accession>
<evidence type="ECO:0000313" key="8">
    <source>
        <dbReference type="EMBL" id="GGM50423.1"/>
    </source>
</evidence>
<dbReference type="Proteomes" id="UP000637578">
    <property type="component" value="Unassembled WGS sequence"/>
</dbReference>
<proteinExistence type="inferred from homology"/>
<dbReference type="GO" id="GO:0006508">
    <property type="term" value="P:proteolysis"/>
    <property type="evidence" value="ECO:0007669"/>
    <property type="project" value="InterPro"/>
</dbReference>
<sequence>MRFVRMLSAFAGAAALAVSSLGVTTPMATAQTHDDATPFIIGGQEVDSAPWAARMFLNGRQRCSASIIAPQWILSARHCVEGRGTFAFRIGNVDQFAGVYAEAKPGGIHKLRDSDIALVNIDRPVQTEYAPLGNPRDVQAGQTVQIYGWGATRRTSDEINWQSRILKVANVRVTSTTCRNQLGGPNVCVRRVDGIAAGGDSGGPMFSKSPVDGKVYQVGVASTSDRQSFSTYANITAKRQWIKSVSGV</sequence>
<dbReference type="PANTHER" id="PTHR24276">
    <property type="entry name" value="POLYSERASE-RELATED"/>
    <property type="match status" value="1"/>
</dbReference>
<dbReference type="EMBL" id="BMMK01000008">
    <property type="protein sequence ID" value="GGM50423.1"/>
    <property type="molecule type" value="Genomic_DNA"/>
</dbReference>
<dbReference type="InterPro" id="IPR001314">
    <property type="entry name" value="Peptidase_S1A"/>
</dbReference>
<dbReference type="RefSeq" id="WP_189056526.1">
    <property type="nucleotide sequence ID" value="NZ_BMMK01000008.1"/>
</dbReference>
<dbReference type="PROSITE" id="PS50240">
    <property type="entry name" value="TRYPSIN_DOM"/>
    <property type="match status" value="1"/>
</dbReference>
<comment type="similarity">
    <text evidence="1">Belongs to the peptidase S1 family.</text>
</comment>
<dbReference type="InterPro" id="IPR043504">
    <property type="entry name" value="Peptidase_S1_PA_chymotrypsin"/>
</dbReference>
<dbReference type="GO" id="GO:0004252">
    <property type="term" value="F:serine-type endopeptidase activity"/>
    <property type="evidence" value="ECO:0007669"/>
    <property type="project" value="UniProtKB-EC"/>
</dbReference>
<evidence type="ECO:0000313" key="9">
    <source>
        <dbReference type="Proteomes" id="UP000637578"/>
    </source>
</evidence>
<feature type="domain" description="Peptidase S1" evidence="7">
    <location>
        <begin position="40"/>
        <end position="247"/>
    </location>
</feature>
<evidence type="ECO:0000256" key="3">
    <source>
        <dbReference type="ARBA" id="ARBA00023157"/>
    </source>
</evidence>
<comment type="catalytic activity">
    <reaction evidence="4">
        <text>Preferential cleavage: Arg-|-Xaa, Lys-|-Xaa.</text>
        <dbReference type="EC" id="3.4.21.4"/>
    </reaction>
</comment>